<dbReference type="Gene3D" id="1.20.1260.10">
    <property type="match status" value="1"/>
</dbReference>
<feature type="transmembrane region" description="Helical" evidence="1">
    <location>
        <begin position="71"/>
        <end position="90"/>
    </location>
</feature>
<dbReference type="RefSeq" id="WP_229704636.1">
    <property type="nucleotide sequence ID" value="NZ_BMCZ01000003.1"/>
</dbReference>
<dbReference type="InterPro" id="IPR012347">
    <property type="entry name" value="Ferritin-like"/>
</dbReference>
<dbReference type="EMBL" id="JACIEG010000009">
    <property type="protein sequence ID" value="MBB3971246.1"/>
    <property type="molecule type" value="Genomic_DNA"/>
</dbReference>
<evidence type="ECO:0000256" key="1">
    <source>
        <dbReference type="SAM" id="Phobius"/>
    </source>
</evidence>
<keyword evidence="1" id="KW-0472">Membrane</keyword>
<reference evidence="3 4" key="1">
    <citation type="submission" date="2020-08" db="EMBL/GenBank/DDBJ databases">
        <title>Genomic Encyclopedia of Type Strains, Phase IV (KMG-IV): sequencing the most valuable type-strain genomes for metagenomic binning, comparative biology and taxonomic classification.</title>
        <authorList>
            <person name="Goeker M."/>
        </authorList>
    </citation>
    <scope>NUCLEOTIDE SEQUENCE [LARGE SCALE GENOMIC DNA]</scope>
    <source>
        <strain evidence="3 4">DSM 100995</strain>
    </source>
</reference>
<comment type="caution">
    <text evidence="3">The sequence shown here is derived from an EMBL/GenBank/DDBJ whole genome shotgun (WGS) entry which is preliminary data.</text>
</comment>
<protein>
    <submittedName>
        <fullName evidence="3">Uncharacterized protein (DUF305 family)</fullName>
    </submittedName>
</protein>
<proteinExistence type="predicted"/>
<sequence>MEKMNNGSYKTFALTMIISFILMYGIMFLNVDEADHIYLSMTRFYMTLMMVAAMALLMLATMGMMYKNKRLNLIIGIVGIAVFCLSLVGVRTQTLVGDVQYMKGMIPHHSIAIMTSKNAHIKDPEVRKLADGIIAAQEKEIAEMKAILARMKKQ</sequence>
<evidence type="ECO:0000313" key="4">
    <source>
        <dbReference type="Proteomes" id="UP000583101"/>
    </source>
</evidence>
<name>A0ABR6IDW2_9SPHI</name>
<dbReference type="Proteomes" id="UP000583101">
    <property type="component" value="Unassembled WGS sequence"/>
</dbReference>
<feature type="transmembrane region" description="Helical" evidence="1">
    <location>
        <begin position="37"/>
        <end position="59"/>
    </location>
</feature>
<organism evidence="3 4">
    <name type="scientific">Mucilaginibacter phyllosphaerae</name>
    <dbReference type="NCBI Taxonomy" id="1812349"/>
    <lineage>
        <taxon>Bacteria</taxon>
        <taxon>Pseudomonadati</taxon>
        <taxon>Bacteroidota</taxon>
        <taxon>Sphingobacteriia</taxon>
        <taxon>Sphingobacteriales</taxon>
        <taxon>Sphingobacteriaceae</taxon>
        <taxon>Mucilaginibacter</taxon>
    </lineage>
</organism>
<dbReference type="Pfam" id="PF03713">
    <property type="entry name" value="DUF305"/>
    <property type="match status" value="1"/>
</dbReference>
<keyword evidence="4" id="KW-1185">Reference proteome</keyword>
<evidence type="ECO:0000259" key="2">
    <source>
        <dbReference type="Pfam" id="PF03713"/>
    </source>
</evidence>
<keyword evidence="1" id="KW-0812">Transmembrane</keyword>
<gene>
    <name evidence="3" type="ORF">GGR35_003874</name>
</gene>
<keyword evidence="1" id="KW-1133">Transmembrane helix</keyword>
<dbReference type="InterPro" id="IPR005183">
    <property type="entry name" value="DUF305_CopM-like"/>
</dbReference>
<feature type="domain" description="DUF305" evidence="2">
    <location>
        <begin position="98"/>
        <end position="153"/>
    </location>
</feature>
<evidence type="ECO:0000313" key="3">
    <source>
        <dbReference type="EMBL" id="MBB3971246.1"/>
    </source>
</evidence>
<feature type="transmembrane region" description="Helical" evidence="1">
    <location>
        <begin position="12"/>
        <end position="31"/>
    </location>
</feature>
<accession>A0ABR6IDW2</accession>